<dbReference type="SUPFAM" id="SSF81665">
    <property type="entry name" value="Calcium ATPase, transmembrane domain M"/>
    <property type="match status" value="1"/>
</dbReference>
<dbReference type="PANTHER" id="PTHR10778">
    <property type="entry name" value="SOLUTE CARRIER FAMILY 35 MEMBER B"/>
    <property type="match status" value="1"/>
</dbReference>
<dbReference type="InterPro" id="IPR023298">
    <property type="entry name" value="ATPase_P-typ_TM_dom_sf"/>
</dbReference>
<feature type="transmembrane region" description="Helical" evidence="8">
    <location>
        <begin position="323"/>
        <end position="343"/>
    </location>
</feature>
<feature type="transmembrane region" description="Helical" evidence="8">
    <location>
        <begin position="53"/>
        <end position="77"/>
    </location>
</feature>
<gene>
    <name evidence="9" type="ORF">CLUMA_CG011095</name>
</gene>
<evidence type="ECO:0000256" key="7">
    <source>
        <dbReference type="ARBA" id="ARBA00039668"/>
    </source>
</evidence>
<feature type="transmembrane region" description="Helical" evidence="8">
    <location>
        <begin position="9"/>
        <end position="33"/>
    </location>
</feature>
<feature type="transmembrane region" description="Helical" evidence="8">
    <location>
        <begin position="355"/>
        <end position="376"/>
    </location>
</feature>
<feature type="transmembrane region" description="Helical" evidence="8">
    <location>
        <begin position="127"/>
        <end position="147"/>
    </location>
</feature>
<feature type="transmembrane region" description="Helical" evidence="8">
    <location>
        <begin position="255"/>
        <end position="276"/>
    </location>
</feature>
<keyword evidence="10" id="KW-1185">Reference proteome</keyword>
<dbReference type="Pfam" id="PF08449">
    <property type="entry name" value="UAA"/>
    <property type="match status" value="1"/>
</dbReference>
<proteinExistence type="inferred from homology"/>
<comment type="similarity">
    <text evidence="2">Belongs to the nucleotide-sugar transporter family. SLC35B subfamily.</text>
</comment>
<sequence>MRNLVPDAIILCIIIGTFIIVYFITNILVEFLAADNPRNLTLSQLAEGVSKEYTWALRLIINCIGYSALFIPGILIYKYSKHTHYLERSEQNYLYGIIKSCFADNEKLDTSNHSTQSKTSNRTVTECILLVYCFMGLMVSYLTWGVLQEKIMTKEYVALDGKKKSFFKDSQFLVFSNRFLAFFIALGYLILKRQARHRAPLYKYSYASFSNIMSAWLQYEALKFISFPTQVLAKSCKIIPVMIMGKIISRNKYEFYEYVVAIAISIGMIFFLSGSYDHSKHTPITTLTGLFLLCLYLVFDSFTSNWQSDLFKSYGITSIQMMCGVNLFSALFTASSLFVQGGFREGFEFSANHPSFLLDCVLLSISSTVGQLFIFFTISKFGAVIFTIIMTLRQALAILLSCIIYQHEISPLGIFGIVIVFLAIFIRVYSSHRLRTLRRKHELLKQRLNV</sequence>
<keyword evidence="4 8" id="KW-0812">Transmembrane</keyword>
<evidence type="ECO:0000313" key="9">
    <source>
        <dbReference type="EMBL" id="CRK97715.1"/>
    </source>
</evidence>
<keyword evidence="5 8" id="KW-1133">Transmembrane helix</keyword>
<feature type="transmembrane region" description="Helical" evidence="8">
    <location>
        <begin position="282"/>
        <end position="302"/>
    </location>
</feature>
<dbReference type="Proteomes" id="UP000183832">
    <property type="component" value="Unassembled WGS sequence"/>
</dbReference>
<dbReference type="GO" id="GO:0000139">
    <property type="term" value="C:Golgi membrane"/>
    <property type="evidence" value="ECO:0007669"/>
    <property type="project" value="TreeGrafter"/>
</dbReference>
<evidence type="ECO:0000256" key="6">
    <source>
        <dbReference type="ARBA" id="ARBA00023136"/>
    </source>
</evidence>
<dbReference type="GO" id="GO:0046964">
    <property type="term" value="F:3'-phosphoadenosine 5'-phosphosulfate transmembrane transporter activity"/>
    <property type="evidence" value="ECO:0007669"/>
    <property type="project" value="TreeGrafter"/>
</dbReference>
<accession>A0A1J1IBY7</accession>
<dbReference type="AlphaFoldDB" id="A0A1J1IBY7"/>
<feature type="transmembrane region" description="Helical" evidence="8">
    <location>
        <begin position="172"/>
        <end position="191"/>
    </location>
</feature>
<feature type="transmembrane region" description="Helical" evidence="8">
    <location>
        <begin position="412"/>
        <end position="430"/>
    </location>
</feature>
<name>A0A1J1IBY7_9DIPT</name>
<keyword evidence="3" id="KW-0813">Transport</keyword>
<protein>
    <recommendedName>
        <fullName evidence="7">Adenosine 3'-phospho 5'-phosphosulfate transporter 1</fullName>
    </recommendedName>
</protein>
<evidence type="ECO:0000256" key="3">
    <source>
        <dbReference type="ARBA" id="ARBA00022448"/>
    </source>
</evidence>
<evidence type="ECO:0000313" key="10">
    <source>
        <dbReference type="Proteomes" id="UP000183832"/>
    </source>
</evidence>
<dbReference type="STRING" id="568069.A0A1J1IBY7"/>
<evidence type="ECO:0000256" key="4">
    <source>
        <dbReference type="ARBA" id="ARBA00022692"/>
    </source>
</evidence>
<dbReference type="GO" id="GO:0005789">
    <property type="term" value="C:endoplasmic reticulum membrane"/>
    <property type="evidence" value="ECO:0007669"/>
    <property type="project" value="TreeGrafter"/>
</dbReference>
<dbReference type="EMBL" id="CVRI01000047">
    <property type="protein sequence ID" value="CRK97715.1"/>
    <property type="molecule type" value="Genomic_DNA"/>
</dbReference>
<dbReference type="PANTHER" id="PTHR10778:SF13">
    <property type="entry name" value="ADENOSINE 3'-PHOSPHO 5'-PHOSPHOSULFATE TRANSPORTER 1"/>
    <property type="match status" value="1"/>
</dbReference>
<reference evidence="9 10" key="1">
    <citation type="submission" date="2015-04" db="EMBL/GenBank/DDBJ databases">
        <authorList>
            <person name="Syromyatnikov M.Y."/>
            <person name="Popov V.N."/>
        </authorList>
    </citation>
    <scope>NUCLEOTIDE SEQUENCE [LARGE SCALE GENOMIC DNA]</scope>
</reference>
<dbReference type="OrthoDB" id="10035043at2759"/>
<comment type="subcellular location">
    <subcellularLocation>
        <location evidence="1">Membrane</location>
        <topology evidence="1">Multi-pass membrane protein</topology>
    </subcellularLocation>
</comment>
<evidence type="ECO:0000256" key="2">
    <source>
        <dbReference type="ARBA" id="ARBA00010694"/>
    </source>
</evidence>
<evidence type="ECO:0000256" key="1">
    <source>
        <dbReference type="ARBA" id="ARBA00004141"/>
    </source>
</evidence>
<organism evidence="9 10">
    <name type="scientific">Clunio marinus</name>
    <dbReference type="NCBI Taxonomy" id="568069"/>
    <lineage>
        <taxon>Eukaryota</taxon>
        <taxon>Metazoa</taxon>
        <taxon>Ecdysozoa</taxon>
        <taxon>Arthropoda</taxon>
        <taxon>Hexapoda</taxon>
        <taxon>Insecta</taxon>
        <taxon>Pterygota</taxon>
        <taxon>Neoptera</taxon>
        <taxon>Endopterygota</taxon>
        <taxon>Diptera</taxon>
        <taxon>Nematocera</taxon>
        <taxon>Chironomoidea</taxon>
        <taxon>Chironomidae</taxon>
        <taxon>Clunio</taxon>
    </lineage>
</organism>
<dbReference type="InterPro" id="IPR013657">
    <property type="entry name" value="SCL35B1-4/HUT1"/>
</dbReference>
<keyword evidence="6 8" id="KW-0472">Membrane</keyword>
<feature type="transmembrane region" description="Helical" evidence="8">
    <location>
        <begin position="383"/>
        <end position="406"/>
    </location>
</feature>
<evidence type="ECO:0000256" key="8">
    <source>
        <dbReference type="SAM" id="Phobius"/>
    </source>
</evidence>
<evidence type="ECO:0000256" key="5">
    <source>
        <dbReference type="ARBA" id="ARBA00022989"/>
    </source>
</evidence>